<feature type="signal peptide" evidence="2">
    <location>
        <begin position="1"/>
        <end position="36"/>
    </location>
</feature>
<protein>
    <recommendedName>
        <fullName evidence="3">Lon proteolytic domain-containing protein</fullName>
    </recommendedName>
</protein>
<dbReference type="InterPro" id="IPR008269">
    <property type="entry name" value="Lon_proteolytic"/>
</dbReference>
<keyword evidence="2" id="KW-0732">Signal</keyword>
<feature type="region of interest" description="Disordered" evidence="1">
    <location>
        <begin position="69"/>
        <end position="103"/>
    </location>
</feature>
<dbReference type="GO" id="GO:0004176">
    <property type="term" value="F:ATP-dependent peptidase activity"/>
    <property type="evidence" value="ECO:0007669"/>
    <property type="project" value="InterPro"/>
</dbReference>
<dbReference type="Proteomes" id="UP000199032">
    <property type="component" value="Unassembled WGS sequence"/>
</dbReference>
<proteinExistence type="predicted"/>
<dbReference type="GO" id="GO:0006508">
    <property type="term" value="P:proteolysis"/>
    <property type="evidence" value="ECO:0007669"/>
    <property type="project" value="InterPro"/>
</dbReference>
<dbReference type="EMBL" id="CZQA01000015">
    <property type="protein sequence ID" value="CUS39748.1"/>
    <property type="molecule type" value="Genomic_DNA"/>
</dbReference>
<dbReference type="InterPro" id="IPR014721">
    <property type="entry name" value="Ribsml_uS5_D2-typ_fold_subgr"/>
</dbReference>
<dbReference type="Pfam" id="PF05362">
    <property type="entry name" value="Lon_C"/>
    <property type="match status" value="1"/>
</dbReference>
<dbReference type="GO" id="GO:0004252">
    <property type="term" value="F:serine-type endopeptidase activity"/>
    <property type="evidence" value="ECO:0007669"/>
    <property type="project" value="InterPro"/>
</dbReference>
<accession>A0A0S4LUQ5</accession>
<evidence type="ECO:0000259" key="3">
    <source>
        <dbReference type="Pfam" id="PF05362"/>
    </source>
</evidence>
<dbReference type="InterPro" id="IPR020568">
    <property type="entry name" value="Ribosomal_Su5_D2-typ_SF"/>
</dbReference>
<evidence type="ECO:0000256" key="1">
    <source>
        <dbReference type="SAM" id="MobiDB-lite"/>
    </source>
</evidence>
<feature type="domain" description="Lon proteolytic" evidence="3">
    <location>
        <begin position="168"/>
        <end position="258"/>
    </location>
</feature>
<evidence type="ECO:0000313" key="4">
    <source>
        <dbReference type="EMBL" id="CUS39748.1"/>
    </source>
</evidence>
<feature type="chain" id="PRO_5006624288" description="Lon proteolytic domain-containing protein" evidence="2">
    <location>
        <begin position="37"/>
        <end position="297"/>
    </location>
</feature>
<feature type="compositionally biased region" description="Polar residues" evidence="1">
    <location>
        <begin position="82"/>
        <end position="101"/>
    </location>
</feature>
<reference evidence="4 5" key="1">
    <citation type="submission" date="2015-10" db="EMBL/GenBank/DDBJ databases">
        <authorList>
            <person name="Gilbert D.G."/>
        </authorList>
    </citation>
    <scope>NUCLEOTIDE SEQUENCE [LARGE SCALE GENOMIC DNA]</scope>
    <source>
        <strain evidence="4">COMA1</strain>
    </source>
</reference>
<keyword evidence="5" id="KW-1185">Reference proteome</keyword>
<gene>
    <name evidence="4" type="ORF">COMA1_90038</name>
</gene>
<evidence type="ECO:0000313" key="5">
    <source>
        <dbReference type="Proteomes" id="UP000199032"/>
    </source>
</evidence>
<dbReference type="Gene3D" id="3.30.230.10">
    <property type="match status" value="1"/>
</dbReference>
<name>A0A0S4LUQ5_9BACT</name>
<dbReference type="STRING" id="1742972.COMA1_90038"/>
<dbReference type="OrthoDB" id="9789082at2"/>
<dbReference type="SUPFAM" id="SSF54211">
    <property type="entry name" value="Ribosomal protein S5 domain 2-like"/>
    <property type="match status" value="1"/>
</dbReference>
<dbReference type="AlphaFoldDB" id="A0A0S4LUQ5"/>
<sequence length="297" mass="31795">MHQGFSKFTLRRNLTFLLVICHFCTMASTLLSPAWAETWVCPRPGQADLYTDREYPGCRQLGDGKTYSPLTVSPASKAPPSRNLSPSVANPVSSEFSQQPSGRKPLPFSDVTLSLPLLSVGQDRVGVITGSWRGYVAQLAVGYKADGKGPEILGDSNLMLVSALSFQTAVAVATKAVGYDPRYLTVRILVPTRMDGPSAGGIFAVGIAAALLGDSIRPDICMSGTIESDEQIQAVGRLVDKMNACRELRKTTMIVPDALDNSHLSFTGAERSIQVIEVHTLGEAYSAATGQALRHVP</sequence>
<organism evidence="4 5">
    <name type="scientific">Candidatus Nitrospira nitrosa</name>
    <dbReference type="NCBI Taxonomy" id="1742972"/>
    <lineage>
        <taxon>Bacteria</taxon>
        <taxon>Pseudomonadati</taxon>
        <taxon>Nitrospirota</taxon>
        <taxon>Nitrospiria</taxon>
        <taxon>Nitrospirales</taxon>
        <taxon>Nitrospiraceae</taxon>
        <taxon>Nitrospira</taxon>
    </lineage>
</organism>
<evidence type="ECO:0000256" key="2">
    <source>
        <dbReference type="SAM" id="SignalP"/>
    </source>
</evidence>